<dbReference type="PANTHER" id="PTHR24305">
    <property type="entry name" value="CYTOCHROME P450"/>
    <property type="match status" value="1"/>
</dbReference>
<dbReference type="GO" id="GO:0005506">
    <property type="term" value="F:iron ion binding"/>
    <property type="evidence" value="ECO:0007669"/>
    <property type="project" value="InterPro"/>
</dbReference>
<evidence type="ECO:0000256" key="1">
    <source>
        <dbReference type="ARBA" id="ARBA00001971"/>
    </source>
</evidence>
<dbReference type="GO" id="GO:0020037">
    <property type="term" value="F:heme binding"/>
    <property type="evidence" value="ECO:0007669"/>
    <property type="project" value="InterPro"/>
</dbReference>
<dbReference type="InterPro" id="IPR036396">
    <property type="entry name" value="Cyt_P450_sf"/>
</dbReference>
<name>A0A927A384_9NOST</name>
<dbReference type="Gene3D" id="1.10.630.10">
    <property type="entry name" value="Cytochrome P450"/>
    <property type="match status" value="1"/>
</dbReference>
<proteinExistence type="inferred from homology"/>
<keyword evidence="3 4" id="KW-0349">Heme</keyword>
<keyword evidence="4" id="KW-0560">Oxidoreductase</keyword>
<reference evidence="6" key="1">
    <citation type="journal article" date="2020" name="ISME J.">
        <title>Comparative genomics reveals insights into cyanobacterial evolution and habitat adaptation.</title>
        <authorList>
            <person name="Chen M.Y."/>
            <person name="Teng W.K."/>
            <person name="Zhao L."/>
            <person name="Hu C.X."/>
            <person name="Zhou Y.K."/>
            <person name="Han B.P."/>
            <person name="Song L.R."/>
            <person name="Shu W.S."/>
        </authorList>
    </citation>
    <scope>NUCLEOTIDE SEQUENCE [LARGE SCALE GENOMIC DNA]</scope>
    <source>
        <strain evidence="6">FACHB-251</strain>
    </source>
</reference>
<feature type="binding site" description="axial binding residue" evidence="3">
    <location>
        <position position="396"/>
    </location>
    <ligand>
        <name>heme</name>
        <dbReference type="ChEBI" id="CHEBI:30413"/>
    </ligand>
    <ligandPart>
        <name>Fe</name>
        <dbReference type="ChEBI" id="CHEBI:18248"/>
    </ligandPart>
</feature>
<keyword evidence="4" id="KW-0503">Monooxygenase</keyword>
<keyword evidence="3 4" id="KW-0479">Metal-binding</keyword>
<dbReference type="PANTHER" id="PTHR24305:SF166">
    <property type="entry name" value="CYTOCHROME P450 12A4, MITOCHONDRIAL-RELATED"/>
    <property type="match status" value="1"/>
</dbReference>
<sequence>MATFKLPDGPQDHPWVQTFHWLKNPLGYMEECAEKYGEIFTLRIGPVFKPQVFISNPQAIQQIFTTDTKQLDSGEPAGIKAPLLGQQSLLALEGKPHQRQRKLLTPPLHGERMLAYGDLIREITQQVTNKWQVGEPFNVLYSIQEISFEVILKAVFGLQEGSRYEQLKELLLKILNPEKPFVRGMMLLFPSLQKDLGAWSPWGKFLRLKAEIDTLIYAEIKERQEKPDPSRTDILSLMMAAKDENGQPMSDVELRDELITLLIAGHETTATSLTWALYWVHRFPQVREELLQELDNLGENLDANEIFKLPYLNAVCSETLRLYPVAMLALNRLVKSPLEVMGYNLEPGTLVIPCIYLTHHREDLYPDSKQFKPERFLERQFSSTEFLPFGGGNRRCIGMAFALFEMKLVLATVLSQWEMELADTEPVQPARKGALLGPSGGVKMVVRGRREESQRVFETSVS</sequence>
<dbReference type="PRINTS" id="PR00385">
    <property type="entry name" value="P450"/>
</dbReference>
<dbReference type="InterPro" id="IPR002401">
    <property type="entry name" value="Cyt_P450_E_grp-I"/>
</dbReference>
<keyword evidence="6" id="KW-1185">Reference proteome</keyword>
<accession>A0A927A384</accession>
<dbReference type="SUPFAM" id="SSF48264">
    <property type="entry name" value="Cytochrome P450"/>
    <property type="match status" value="1"/>
</dbReference>
<dbReference type="InterPro" id="IPR050121">
    <property type="entry name" value="Cytochrome_P450_monoxygenase"/>
</dbReference>
<comment type="caution">
    <text evidence="5">The sequence shown here is derived from an EMBL/GenBank/DDBJ whole genome shotgun (WGS) entry which is preliminary data.</text>
</comment>
<gene>
    <name evidence="5" type="ORF">H6G06_18540</name>
</gene>
<dbReference type="EMBL" id="JACJQU010000012">
    <property type="protein sequence ID" value="MBD2295415.1"/>
    <property type="molecule type" value="Genomic_DNA"/>
</dbReference>
<keyword evidence="3 4" id="KW-0408">Iron</keyword>
<evidence type="ECO:0000313" key="6">
    <source>
        <dbReference type="Proteomes" id="UP000662185"/>
    </source>
</evidence>
<evidence type="ECO:0000256" key="4">
    <source>
        <dbReference type="RuleBase" id="RU000461"/>
    </source>
</evidence>
<evidence type="ECO:0000256" key="2">
    <source>
        <dbReference type="ARBA" id="ARBA00010617"/>
    </source>
</evidence>
<evidence type="ECO:0000313" key="5">
    <source>
        <dbReference type="EMBL" id="MBD2295415.1"/>
    </source>
</evidence>
<protein>
    <submittedName>
        <fullName evidence="5">Cytochrome P450</fullName>
    </submittedName>
</protein>
<dbReference type="PRINTS" id="PR00463">
    <property type="entry name" value="EP450I"/>
</dbReference>
<dbReference type="InterPro" id="IPR001128">
    <property type="entry name" value="Cyt_P450"/>
</dbReference>
<dbReference type="Pfam" id="PF00067">
    <property type="entry name" value="p450"/>
    <property type="match status" value="1"/>
</dbReference>
<organism evidence="5 6">
    <name type="scientific">Anabaena sphaerica FACHB-251</name>
    <dbReference type="NCBI Taxonomy" id="2692883"/>
    <lineage>
        <taxon>Bacteria</taxon>
        <taxon>Bacillati</taxon>
        <taxon>Cyanobacteriota</taxon>
        <taxon>Cyanophyceae</taxon>
        <taxon>Nostocales</taxon>
        <taxon>Nostocaceae</taxon>
        <taxon>Anabaena</taxon>
    </lineage>
</organism>
<dbReference type="AlphaFoldDB" id="A0A927A384"/>
<comment type="cofactor">
    <cofactor evidence="1 3">
        <name>heme</name>
        <dbReference type="ChEBI" id="CHEBI:30413"/>
    </cofactor>
</comment>
<dbReference type="InterPro" id="IPR017972">
    <property type="entry name" value="Cyt_P450_CS"/>
</dbReference>
<comment type="similarity">
    <text evidence="2 4">Belongs to the cytochrome P450 family.</text>
</comment>
<dbReference type="GO" id="GO:0004497">
    <property type="term" value="F:monooxygenase activity"/>
    <property type="evidence" value="ECO:0007669"/>
    <property type="project" value="UniProtKB-KW"/>
</dbReference>
<dbReference type="PROSITE" id="PS00086">
    <property type="entry name" value="CYTOCHROME_P450"/>
    <property type="match status" value="1"/>
</dbReference>
<evidence type="ECO:0000256" key="3">
    <source>
        <dbReference type="PIRSR" id="PIRSR602401-1"/>
    </source>
</evidence>
<dbReference type="CDD" id="cd11053">
    <property type="entry name" value="CYP110-like"/>
    <property type="match status" value="1"/>
</dbReference>
<dbReference type="GO" id="GO:0016705">
    <property type="term" value="F:oxidoreductase activity, acting on paired donors, with incorporation or reduction of molecular oxygen"/>
    <property type="evidence" value="ECO:0007669"/>
    <property type="project" value="InterPro"/>
</dbReference>
<dbReference type="Proteomes" id="UP000662185">
    <property type="component" value="Unassembled WGS sequence"/>
</dbReference>
<dbReference type="RefSeq" id="WP_190562778.1">
    <property type="nucleotide sequence ID" value="NZ_JACJQU010000012.1"/>
</dbReference>